<evidence type="ECO:0000256" key="3">
    <source>
        <dbReference type="SAM" id="Phobius"/>
    </source>
</evidence>
<dbReference type="Pfam" id="PF07731">
    <property type="entry name" value="Cu-oxidase_2"/>
    <property type="match status" value="1"/>
</dbReference>
<dbReference type="SUPFAM" id="SSF49503">
    <property type="entry name" value="Cupredoxins"/>
    <property type="match status" value="3"/>
</dbReference>
<dbReference type="InterPro" id="IPR001117">
    <property type="entry name" value="Cu-oxidase_2nd"/>
</dbReference>
<evidence type="ECO:0008006" key="9">
    <source>
        <dbReference type="Google" id="ProtNLM"/>
    </source>
</evidence>
<dbReference type="EMBL" id="CAMGYJ010000004">
    <property type="protein sequence ID" value="CAI0407884.1"/>
    <property type="molecule type" value="Genomic_DNA"/>
</dbReference>
<keyword evidence="3" id="KW-1133">Transmembrane helix</keyword>
<protein>
    <recommendedName>
        <fullName evidence="9">L-ascorbate oxidase-like protein</fullName>
    </recommendedName>
</protein>
<dbReference type="Pfam" id="PF07732">
    <property type="entry name" value="Cu-oxidase_3"/>
    <property type="match status" value="1"/>
</dbReference>
<keyword evidence="3" id="KW-0472">Membrane</keyword>
<dbReference type="GO" id="GO:0016491">
    <property type="term" value="F:oxidoreductase activity"/>
    <property type="evidence" value="ECO:0007669"/>
    <property type="project" value="InterPro"/>
</dbReference>
<dbReference type="FunFam" id="2.60.40.420:FF:000016">
    <property type="entry name" value="Monocopper oxidase-like protein"/>
    <property type="match status" value="1"/>
</dbReference>
<keyword evidence="8" id="KW-1185">Reference proteome</keyword>
<reference evidence="7" key="1">
    <citation type="submission" date="2022-08" db="EMBL/GenBank/DDBJ databases">
        <authorList>
            <person name="Gutierrez-Valencia J."/>
        </authorList>
    </citation>
    <scope>NUCLEOTIDE SEQUENCE</scope>
</reference>
<dbReference type="Gene3D" id="2.60.40.420">
    <property type="entry name" value="Cupredoxins - blue copper proteins"/>
    <property type="match status" value="3"/>
</dbReference>
<keyword evidence="3" id="KW-0812">Transmembrane</keyword>
<feature type="non-terminal residue" evidence="7">
    <location>
        <position position="1"/>
    </location>
</feature>
<dbReference type="InterPro" id="IPR011706">
    <property type="entry name" value="Cu-oxidase_C"/>
</dbReference>
<dbReference type="PANTHER" id="PTHR11709:SF90">
    <property type="entry name" value="OS07G0510900 PROTEIN"/>
    <property type="match status" value="1"/>
</dbReference>
<dbReference type="Proteomes" id="UP001154282">
    <property type="component" value="Unassembled WGS sequence"/>
</dbReference>
<evidence type="ECO:0000259" key="5">
    <source>
        <dbReference type="Pfam" id="PF07731"/>
    </source>
</evidence>
<comment type="similarity">
    <text evidence="1">Belongs to the multicopper oxidase family.</text>
</comment>
<name>A0AAV0JF00_9ROSI</name>
<dbReference type="Pfam" id="PF00394">
    <property type="entry name" value="Cu-oxidase"/>
    <property type="match status" value="1"/>
</dbReference>
<feature type="transmembrane region" description="Helical" evidence="3">
    <location>
        <begin position="65"/>
        <end position="84"/>
    </location>
</feature>
<evidence type="ECO:0000313" key="7">
    <source>
        <dbReference type="EMBL" id="CAI0407884.1"/>
    </source>
</evidence>
<dbReference type="AlphaFoldDB" id="A0AAV0JF00"/>
<dbReference type="InterPro" id="IPR008972">
    <property type="entry name" value="Cupredoxin"/>
</dbReference>
<dbReference type="InterPro" id="IPR011707">
    <property type="entry name" value="Cu-oxidase-like_N"/>
</dbReference>
<proteinExistence type="inferred from homology"/>
<dbReference type="FunFam" id="2.60.40.420:FF:000012">
    <property type="entry name" value="Monocopper oxidase-like protein"/>
    <property type="match status" value="1"/>
</dbReference>
<evidence type="ECO:0000259" key="4">
    <source>
        <dbReference type="Pfam" id="PF00394"/>
    </source>
</evidence>
<feature type="domain" description="Plastocyanin-like" evidence="5">
    <location>
        <begin position="438"/>
        <end position="577"/>
    </location>
</feature>
<evidence type="ECO:0000256" key="1">
    <source>
        <dbReference type="ARBA" id="ARBA00010609"/>
    </source>
</evidence>
<evidence type="ECO:0000259" key="6">
    <source>
        <dbReference type="Pfam" id="PF07732"/>
    </source>
</evidence>
<evidence type="ECO:0000313" key="8">
    <source>
        <dbReference type="Proteomes" id="UP001154282"/>
    </source>
</evidence>
<gene>
    <name evidence="7" type="ORF">LITE_LOCUS13732</name>
</gene>
<dbReference type="InterPro" id="IPR034273">
    <property type="entry name" value="CuRO_1_AAO-like"/>
</dbReference>
<sequence length="602" mass="67395">PKTKKPHRENFTFTITAVFSILQSPSIPDLTSFFSVTNKVIEKKEVSFSQSLSRSAAMRTIRCQLLLLSAAVVLLCSAVVFVSAGNPIRNFEWTVTYGQIQPLGVKQRGILINGKFPGPTIQAVTNDNLIINVHNHLDEPFLISWSGIQNRKNSYVDGVYGTTCPIPPGQNYTYKLQAKDQIGTYYYFPSLGFHKAAGGFGAINVLSRPMIPVPFAPPADDINVLVGDWYKTDHKALRAKLDRGHKIGLPHGVLINGHGPRSPPTFTFQSGKTYRLRITNVGLQSSLNFRIQGHDLKLVEVEGTHTVQTVYSSLDVHVGQSMSVLVTADQPAKDYRIVVSTRFVKKVLTSTATLHYENSDGPASGEIPNSPKKISWSIKQALSIRTNSTASAARPNPQGSYHYGQVNITRTIILESAAAQVNRKQRYGINGVSFIHPDTPLKLADHFNIPGVFQVGSIPYAPPAQPRKLHLNASVMETDYRTFVEIVFQNREKIVQTYHINGHSFWVAGMDLETWKPESRKGYNLNDAVSRYTVQVYPRSWTAIFVALDNVGMWNVRSEYWQRQYLGEQFYLRVFTTSNSLRDEYQMPEDSLLCGRAKNMKP</sequence>
<dbReference type="CDD" id="cd13846">
    <property type="entry name" value="CuRO_1_AAO_like_1"/>
    <property type="match status" value="1"/>
</dbReference>
<feature type="domain" description="Plastocyanin-like" evidence="6">
    <location>
        <begin position="95"/>
        <end position="208"/>
    </location>
</feature>
<organism evidence="7 8">
    <name type="scientific">Linum tenue</name>
    <dbReference type="NCBI Taxonomy" id="586396"/>
    <lineage>
        <taxon>Eukaryota</taxon>
        <taxon>Viridiplantae</taxon>
        <taxon>Streptophyta</taxon>
        <taxon>Embryophyta</taxon>
        <taxon>Tracheophyta</taxon>
        <taxon>Spermatophyta</taxon>
        <taxon>Magnoliopsida</taxon>
        <taxon>eudicotyledons</taxon>
        <taxon>Gunneridae</taxon>
        <taxon>Pentapetalae</taxon>
        <taxon>rosids</taxon>
        <taxon>fabids</taxon>
        <taxon>Malpighiales</taxon>
        <taxon>Linaceae</taxon>
        <taxon>Linum</taxon>
    </lineage>
</organism>
<feature type="domain" description="Plastocyanin-like" evidence="4">
    <location>
        <begin position="222"/>
        <end position="359"/>
    </location>
</feature>
<dbReference type="GO" id="GO:0005507">
    <property type="term" value="F:copper ion binding"/>
    <property type="evidence" value="ECO:0007669"/>
    <property type="project" value="InterPro"/>
</dbReference>
<comment type="caution">
    <text evidence="7">The sequence shown here is derived from an EMBL/GenBank/DDBJ whole genome shotgun (WGS) entry which is preliminary data.</text>
</comment>
<accession>A0AAV0JF00</accession>
<dbReference type="PANTHER" id="PTHR11709">
    <property type="entry name" value="MULTI-COPPER OXIDASE"/>
    <property type="match status" value="1"/>
</dbReference>
<dbReference type="InterPro" id="IPR045087">
    <property type="entry name" value="Cu-oxidase_fam"/>
</dbReference>
<keyword evidence="2" id="KW-0325">Glycoprotein</keyword>
<evidence type="ECO:0000256" key="2">
    <source>
        <dbReference type="ARBA" id="ARBA00023180"/>
    </source>
</evidence>